<accession>A0A8J2L3J0</accession>
<keyword evidence="2" id="KW-1185">Reference proteome</keyword>
<reference evidence="1" key="1">
    <citation type="submission" date="2021-06" db="EMBL/GenBank/DDBJ databases">
        <authorList>
            <person name="Hodson N. C."/>
            <person name="Mongue J. A."/>
            <person name="Jaron S. K."/>
        </authorList>
    </citation>
    <scope>NUCLEOTIDE SEQUENCE</scope>
</reference>
<feature type="non-terminal residue" evidence="1">
    <location>
        <position position="1"/>
    </location>
</feature>
<evidence type="ECO:0000313" key="1">
    <source>
        <dbReference type="EMBL" id="CAG7824755.1"/>
    </source>
</evidence>
<sequence>QFSNYFNRLLKNDTKIKIEENTEYL</sequence>
<evidence type="ECO:0000313" key="2">
    <source>
        <dbReference type="Proteomes" id="UP000708208"/>
    </source>
</evidence>
<organism evidence="1 2">
    <name type="scientific">Allacma fusca</name>
    <dbReference type="NCBI Taxonomy" id="39272"/>
    <lineage>
        <taxon>Eukaryota</taxon>
        <taxon>Metazoa</taxon>
        <taxon>Ecdysozoa</taxon>
        <taxon>Arthropoda</taxon>
        <taxon>Hexapoda</taxon>
        <taxon>Collembola</taxon>
        <taxon>Symphypleona</taxon>
        <taxon>Sminthuridae</taxon>
        <taxon>Allacma</taxon>
    </lineage>
</organism>
<dbReference type="AlphaFoldDB" id="A0A8J2L3J0"/>
<protein>
    <submittedName>
        <fullName evidence="1">Uncharacterized protein</fullName>
    </submittedName>
</protein>
<name>A0A8J2L3J0_9HEXA</name>
<gene>
    <name evidence="1" type="ORF">AFUS01_LOCUS34897</name>
</gene>
<dbReference type="EMBL" id="CAJVCH010533859">
    <property type="protein sequence ID" value="CAG7824755.1"/>
    <property type="molecule type" value="Genomic_DNA"/>
</dbReference>
<dbReference type="Proteomes" id="UP000708208">
    <property type="component" value="Unassembled WGS sequence"/>
</dbReference>
<proteinExistence type="predicted"/>
<comment type="caution">
    <text evidence="1">The sequence shown here is derived from an EMBL/GenBank/DDBJ whole genome shotgun (WGS) entry which is preliminary data.</text>
</comment>